<dbReference type="EMBL" id="JAUJFL010000011">
    <property type="protein sequence ID" value="KAK2596396.1"/>
    <property type="molecule type" value="Genomic_DNA"/>
</dbReference>
<dbReference type="GO" id="GO:0140662">
    <property type="term" value="F:ATP-dependent protein folding chaperone"/>
    <property type="evidence" value="ECO:0007669"/>
    <property type="project" value="InterPro"/>
</dbReference>
<keyword evidence="1" id="KW-0547">Nucleotide-binding</keyword>
<organism evidence="3 4">
    <name type="scientific">Phomopsis amygdali</name>
    <name type="common">Fusicoccum amygdali</name>
    <dbReference type="NCBI Taxonomy" id="1214568"/>
    <lineage>
        <taxon>Eukaryota</taxon>
        <taxon>Fungi</taxon>
        <taxon>Dikarya</taxon>
        <taxon>Ascomycota</taxon>
        <taxon>Pezizomycotina</taxon>
        <taxon>Sordariomycetes</taxon>
        <taxon>Sordariomycetidae</taxon>
        <taxon>Diaporthales</taxon>
        <taxon>Diaporthaceae</taxon>
        <taxon>Diaporthe</taxon>
    </lineage>
</organism>
<evidence type="ECO:0008006" key="5">
    <source>
        <dbReference type="Google" id="ProtNLM"/>
    </source>
</evidence>
<dbReference type="PANTHER" id="PTHR14187:SF5">
    <property type="entry name" value="HEAT SHOCK 70 KDA PROTEIN 12A"/>
    <property type="match status" value="1"/>
</dbReference>
<dbReference type="AlphaFoldDB" id="A0AAD9S2I0"/>
<proteinExistence type="predicted"/>
<gene>
    <name evidence="3" type="ORF">N8I77_013288</name>
</gene>
<dbReference type="CDD" id="cd10170">
    <property type="entry name" value="ASKHA_NBD_HSP70"/>
    <property type="match status" value="1"/>
</dbReference>
<dbReference type="Gene3D" id="3.90.640.10">
    <property type="entry name" value="Actin, Chain A, domain 4"/>
    <property type="match status" value="1"/>
</dbReference>
<sequence>MPEPTVQMKMECPDDARLPSDIVSVGLDFGTTNTGIAYQHATCDQPLKDIELRIRNVRGWPNRHGPDHDESKVPTILRYDEQGKVVSWGYEAIGGDGIAIEWFKLAIIPAKDLPPNLRNAVKLKETRKTLSDMNVNVTKVIEDYITSIWKYARGEMEKFLRRRILQSIPIHVVIAIPAMWGNQAIDTMKNALASNILASSLEQHVTYNFISEPEAALQAYGKELQAKLDVGEIVTVADLGGGTVDMISYKKVGEGAKGFHLQLEEAVTGQGALCGGMFADEAFEKLLSDRLWTEHKLNIKRDDPEAWRRIISEQWHNIIKPTFTWKATGQIWPVIFSNFPTKKVDLTEDDVRDVFECSVMPGIFDLINQQIKQLKKEHNGRGPGIIIPVGGFGRCLYIHQRLREEFGGAQAPSKKGERNLKKKKKMNDSEIEILTEKGDFPSTAISQGACLAGIYAQLGETIVTSRKARTSVGFPYSVPCQPWHQGAIQNKDFGGYVIPDIMKWVGDTLTDSGKESTQAMYLPCDFQGRGTRTETSTFYAYDGEHPPERLDFRDEKFQDYGVMSITASKSIEELPIFDSGAERRRNFDYNLRMKVVGGSVDITATSAHPDDEGKEVGKVVLSGLEEN</sequence>
<keyword evidence="2" id="KW-0067">ATP-binding</keyword>
<dbReference type="Proteomes" id="UP001265746">
    <property type="component" value="Unassembled WGS sequence"/>
</dbReference>
<evidence type="ECO:0000256" key="1">
    <source>
        <dbReference type="ARBA" id="ARBA00022741"/>
    </source>
</evidence>
<reference evidence="3" key="1">
    <citation type="submission" date="2023-06" db="EMBL/GenBank/DDBJ databases">
        <authorList>
            <person name="Noh H."/>
        </authorList>
    </citation>
    <scope>NUCLEOTIDE SEQUENCE</scope>
    <source>
        <strain evidence="3">DUCC20226</strain>
    </source>
</reference>
<dbReference type="PANTHER" id="PTHR14187">
    <property type="entry name" value="ALPHA KINASE/ELONGATION FACTOR 2 KINASE"/>
    <property type="match status" value="1"/>
</dbReference>
<evidence type="ECO:0000313" key="3">
    <source>
        <dbReference type="EMBL" id="KAK2596396.1"/>
    </source>
</evidence>
<dbReference type="InterPro" id="IPR043129">
    <property type="entry name" value="ATPase_NBD"/>
</dbReference>
<evidence type="ECO:0000256" key="2">
    <source>
        <dbReference type="ARBA" id="ARBA00022840"/>
    </source>
</evidence>
<dbReference type="SUPFAM" id="SSF53067">
    <property type="entry name" value="Actin-like ATPase domain"/>
    <property type="match status" value="2"/>
</dbReference>
<protein>
    <recommendedName>
        <fullName evidence="5">Actin-like ATPase domain-containing protein</fullName>
    </recommendedName>
</protein>
<dbReference type="GO" id="GO:0005524">
    <property type="term" value="F:ATP binding"/>
    <property type="evidence" value="ECO:0007669"/>
    <property type="project" value="UniProtKB-KW"/>
</dbReference>
<dbReference type="InterPro" id="IPR013126">
    <property type="entry name" value="Hsp_70_fam"/>
</dbReference>
<dbReference type="Pfam" id="PF00012">
    <property type="entry name" value="HSP70"/>
    <property type="match status" value="1"/>
</dbReference>
<comment type="caution">
    <text evidence="3">The sequence shown here is derived from an EMBL/GenBank/DDBJ whole genome shotgun (WGS) entry which is preliminary data.</text>
</comment>
<name>A0AAD9S2I0_PHOAM</name>
<accession>A0AAD9S2I0</accession>
<keyword evidence="4" id="KW-1185">Reference proteome</keyword>
<evidence type="ECO:0000313" key="4">
    <source>
        <dbReference type="Proteomes" id="UP001265746"/>
    </source>
</evidence>
<dbReference type="Gene3D" id="3.30.420.40">
    <property type="match status" value="2"/>
</dbReference>